<evidence type="ECO:0000313" key="3">
    <source>
        <dbReference type="EMBL" id="SIR94648.1"/>
    </source>
</evidence>
<dbReference type="AlphaFoldDB" id="A0A1N7F2S4"/>
<dbReference type="Proteomes" id="UP000187321">
    <property type="component" value="Chromosome"/>
</dbReference>
<sequence length="68" mass="7567">MDDSTATRWEYETVRPPRDPTMEEAADPKQELNEMAADGWELVDTIDYSGGGTKFLVFKRPAGEGDDG</sequence>
<dbReference type="GeneID" id="30956929"/>
<dbReference type="KEGG" id="hda:BB347_13260"/>
<evidence type="ECO:0000313" key="5">
    <source>
        <dbReference type="Proteomes" id="UP000187321"/>
    </source>
</evidence>
<evidence type="ECO:0000313" key="2">
    <source>
        <dbReference type="EMBL" id="APX97496.1"/>
    </source>
</evidence>
<dbReference type="OrthoDB" id="318633at2157"/>
<proteinExistence type="predicted"/>
<protein>
    <recommendedName>
        <fullName evidence="6">DUF4177 domain-containing protein</fullName>
    </recommendedName>
</protein>
<evidence type="ECO:0008006" key="6">
    <source>
        <dbReference type="Google" id="ProtNLM"/>
    </source>
</evidence>
<name>A0A1N7F2S4_9EURY</name>
<dbReference type="Pfam" id="PF13783">
    <property type="entry name" value="DUF4177"/>
    <property type="match status" value="1"/>
</dbReference>
<keyword evidence="4" id="KW-1185">Reference proteome</keyword>
<dbReference type="EMBL" id="FTNP01000005">
    <property type="protein sequence ID" value="SIR94648.1"/>
    <property type="molecule type" value="Genomic_DNA"/>
</dbReference>
<organism evidence="3 4">
    <name type="scientific">Natronorubrum daqingense</name>
    <dbReference type="NCBI Taxonomy" id="588898"/>
    <lineage>
        <taxon>Archaea</taxon>
        <taxon>Methanobacteriati</taxon>
        <taxon>Methanobacteriota</taxon>
        <taxon>Stenosarchaea group</taxon>
        <taxon>Halobacteria</taxon>
        <taxon>Halobacteriales</taxon>
        <taxon>Natrialbaceae</taxon>
        <taxon>Natronorubrum</taxon>
    </lineage>
</organism>
<evidence type="ECO:0000313" key="4">
    <source>
        <dbReference type="Proteomes" id="UP000185687"/>
    </source>
</evidence>
<feature type="compositionally biased region" description="Basic and acidic residues" evidence="1">
    <location>
        <begin position="9"/>
        <end position="26"/>
    </location>
</feature>
<reference evidence="2 5" key="1">
    <citation type="submission" date="2017-01" db="EMBL/GenBank/DDBJ databases">
        <title>Complete genome sequence of Haloterrigena daqingensis type strain (JX313T).</title>
        <authorList>
            <person name="Shuang W."/>
        </authorList>
    </citation>
    <scope>NUCLEOTIDE SEQUENCE [LARGE SCALE GENOMIC DNA]</scope>
    <source>
        <strain evidence="2 5">JX313</strain>
    </source>
</reference>
<feature type="region of interest" description="Disordered" evidence="1">
    <location>
        <begin position="1"/>
        <end position="26"/>
    </location>
</feature>
<dbReference type="STRING" id="588898.BB347_13260"/>
<dbReference type="Proteomes" id="UP000185687">
    <property type="component" value="Unassembled WGS sequence"/>
</dbReference>
<gene>
    <name evidence="2" type="ORF">BB347_13260</name>
    <name evidence="3" type="ORF">SAMN05421809_2964</name>
</gene>
<dbReference type="InterPro" id="IPR025234">
    <property type="entry name" value="YjzH-like"/>
</dbReference>
<reference evidence="3 4" key="2">
    <citation type="submission" date="2017-01" db="EMBL/GenBank/DDBJ databases">
        <authorList>
            <person name="Mah S.A."/>
            <person name="Swanson W.J."/>
            <person name="Moy G.W."/>
            <person name="Vacquier V.D."/>
        </authorList>
    </citation>
    <scope>NUCLEOTIDE SEQUENCE [LARGE SCALE GENOMIC DNA]</scope>
    <source>
        <strain evidence="3 4">CGMCC 1.8909</strain>
    </source>
</reference>
<accession>A0A1N7F2S4</accession>
<dbReference type="EMBL" id="CP019327">
    <property type="protein sequence ID" value="APX97496.1"/>
    <property type="molecule type" value="Genomic_DNA"/>
</dbReference>
<dbReference type="RefSeq" id="WP_076583032.1">
    <property type="nucleotide sequence ID" value="NZ_CP019327.1"/>
</dbReference>
<evidence type="ECO:0000256" key="1">
    <source>
        <dbReference type="SAM" id="MobiDB-lite"/>
    </source>
</evidence>